<feature type="transmembrane region" description="Helical" evidence="2">
    <location>
        <begin position="170"/>
        <end position="190"/>
    </location>
</feature>
<evidence type="ECO:0000256" key="1">
    <source>
        <dbReference type="SAM" id="MobiDB-lite"/>
    </source>
</evidence>
<dbReference type="InterPro" id="IPR011856">
    <property type="entry name" value="tRNA_endonuc-like_dom_sf"/>
</dbReference>
<accession>A0ABP9C2I5</accession>
<dbReference type="SUPFAM" id="SSF52980">
    <property type="entry name" value="Restriction endonuclease-like"/>
    <property type="match status" value="1"/>
</dbReference>
<dbReference type="Pfam" id="PF04471">
    <property type="entry name" value="Mrr_cat"/>
    <property type="match status" value="1"/>
</dbReference>
<evidence type="ECO:0000313" key="4">
    <source>
        <dbReference type="EMBL" id="GAA4802077.1"/>
    </source>
</evidence>
<gene>
    <name evidence="4" type="ORF">GCM10023307_30900</name>
</gene>
<name>A0ABP9C2I5_9GAMM</name>
<dbReference type="Proteomes" id="UP001499959">
    <property type="component" value="Unassembled WGS sequence"/>
</dbReference>
<feature type="region of interest" description="Disordered" evidence="1">
    <location>
        <begin position="135"/>
        <end position="164"/>
    </location>
</feature>
<dbReference type="PANTHER" id="PTHR30015:SF7">
    <property type="entry name" value="TYPE IV METHYL-DIRECTED RESTRICTION ENZYME ECOKMRR"/>
    <property type="match status" value="1"/>
</dbReference>
<feature type="domain" description="Restriction endonuclease type IV Mrr" evidence="3">
    <location>
        <begin position="16"/>
        <end position="131"/>
    </location>
</feature>
<dbReference type="RefSeq" id="WP_345304248.1">
    <property type="nucleotide sequence ID" value="NZ_BAABJE010000017.1"/>
</dbReference>
<organism evidence="4 5">
    <name type="scientific">Lysobacter hankyongensis</name>
    <dbReference type="NCBI Taxonomy" id="1176535"/>
    <lineage>
        <taxon>Bacteria</taxon>
        <taxon>Pseudomonadati</taxon>
        <taxon>Pseudomonadota</taxon>
        <taxon>Gammaproteobacteria</taxon>
        <taxon>Lysobacterales</taxon>
        <taxon>Lysobacteraceae</taxon>
        <taxon>Lysobacter</taxon>
    </lineage>
</organism>
<dbReference type="EMBL" id="BAABJE010000017">
    <property type="protein sequence ID" value="GAA4802077.1"/>
    <property type="molecule type" value="Genomic_DNA"/>
</dbReference>
<dbReference type="Gene3D" id="3.40.1350.10">
    <property type="match status" value="1"/>
</dbReference>
<keyword evidence="2" id="KW-0472">Membrane</keyword>
<dbReference type="PANTHER" id="PTHR30015">
    <property type="entry name" value="MRR RESTRICTION SYSTEM PROTEIN"/>
    <property type="match status" value="1"/>
</dbReference>
<dbReference type="InterPro" id="IPR052906">
    <property type="entry name" value="Type_IV_Methyl-Rstrct_Enzyme"/>
</dbReference>
<proteinExistence type="predicted"/>
<sequence>MSGLKNVRERRDDALSRIGWDELERVLAAYYRDVGWWVEHIGTGGTGAKTDGGVDLRLRRNDEVVLVQCKHWNAKQVPHNAVHELLGVMVNEGATGAILITSGEFTRAAIDAGNRQGKVKLIDGDALRAMLGTLPETPTPGDPFAGPSMRTATPRAAARPHPRPAQGRPWLWLIALVAAIGFLLIVRAMLARTADTAIEPPADPPRAVTPTIVIHAPVPVAAPDAPPPPPPRAQTEAEIRESQRKADEAMKLIEDSTPEM</sequence>
<evidence type="ECO:0000256" key="2">
    <source>
        <dbReference type="SAM" id="Phobius"/>
    </source>
</evidence>
<comment type="caution">
    <text evidence="4">The sequence shown here is derived from an EMBL/GenBank/DDBJ whole genome shotgun (WGS) entry which is preliminary data.</text>
</comment>
<keyword evidence="5" id="KW-1185">Reference proteome</keyword>
<keyword evidence="2" id="KW-1133">Transmembrane helix</keyword>
<dbReference type="InterPro" id="IPR007560">
    <property type="entry name" value="Restrct_endonuc_IV_Mrr"/>
</dbReference>
<reference evidence="5" key="1">
    <citation type="journal article" date="2019" name="Int. J. Syst. Evol. Microbiol.">
        <title>The Global Catalogue of Microorganisms (GCM) 10K type strain sequencing project: providing services to taxonomists for standard genome sequencing and annotation.</title>
        <authorList>
            <consortium name="The Broad Institute Genomics Platform"/>
            <consortium name="The Broad Institute Genome Sequencing Center for Infectious Disease"/>
            <person name="Wu L."/>
            <person name="Ma J."/>
        </authorList>
    </citation>
    <scope>NUCLEOTIDE SEQUENCE [LARGE SCALE GENOMIC DNA]</scope>
    <source>
        <strain evidence="5">JCM 18204</strain>
    </source>
</reference>
<feature type="compositionally biased region" description="Low complexity" evidence="1">
    <location>
        <begin position="150"/>
        <end position="164"/>
    </location>
</feature>
<feature type="compositionally biased region" description="Basic and acidic residues" evidence="1">
    <location>
        <begin position="235"/>
        <end position="254"/>
    </location>
</feature>
<protein>
    <recommendedName>
        <fullName evidence="3">Restriction endonuclease type IV Mrr domain-containing protein</fullName>
    </recommendedName>
</protein>
<evidence type="ECO:0000313" key="5">
    <source>
        <dbReference type="Proteomes" id="UP001499959"/>
    </source>
</evidence>
<feature type="region of interest" description="Disordered" evidence="1">
    <location>
        <begin position="218"/>
        <end position="260"/>
    </location>
</feature>
<dbReference type="InterPro" id="IPR011335">
    <property type="entry name" value="Restrct_endonuc-II-like"/>
</dbReference>
<keyword evidence="2" id="KW-0812">Transmembrane</keyword>
<evidence type="ECO:0000259" key="3">
    <source>
        <dbReference type="Pfam" id="PF04471"/>
    </source>
</evidence>